<feature type="transmembrane region" description="Helical" evidence="2">
    <location>
        <begin position="196"/>
        <end position="216"/>
    </location>
</feature>
<feature type="transmembrane region" description="Helical" evidence="2">
    <location>
        <begin position="93"/>
        <end position="115"/>
    </location>
</feature>
<dbReference type="OrthoDB" id="3692311at2759"/>
<accession>A0A8H6KAT9</accession>
<feature type="transmembrane region" description="Helical" evidence="2">
    <location>
        <begin position="135"/>
        <end position="155"/>
    </location>
</feature>
<comment type="caution">
    <text evidence="3">The sequence shown here is derived from an EMBL/GenBank/DDBJ whole genome shotgun (WGS) entry which is preliminary data.</text>
</comment>
<keyword evidence="2" id="KW-1133">Transmembrane helix</keyword>
<gene>
    <name evidence="3" type="ORF">CMUS01_08795</name>
</gene>
<feature type="compositionally biased region" description="Polar residues" evidence="1">
    <location>
        <begin position="51"/>
        <end position="63"/>
    </location>
</feature>
<feature type="compositionally biased region" description="Basic and acidic residues" evidence="1">
    <location>
        <begin position="35"/>
        <end position="50"/>
    </location>
</feature>
<proteinExistence type="predicted"/>
<keyword evidence="4" id="KW-1185">Reference proteome</keyword>
<reference evidence="3" key="1">
    <citation type="journal article" date="2020" name="Phytopathology">
        <title>Genome Sequence Resources of Colletotrichum truncatum, C. plurivorum, C. musicola, and C. sojae: Four Species Pathogenic to Soybean (Glycine max).</title>
        <authorList>
            <person name="Rogerio F."/>
            <person name="Boufleur T.R."/>
            <person name="Ciampi-Guillardi M."/>
            <person name="Sukno S.A."/>
            <person name="Thon M.R."/>
            <person name="Massola Junior N.S."/>
            <person name="Baroncelli R."/>
        </authorList>
    </citation>
    <scope>NUCLEOTIDE SEQUENCE</scope>
    <source>
        <strain evidence="3">LFN0074</strain>
    </source>
</reference>
<dbReference type="AlphaFoldDB" id="A0A8H6KAT9"/>
<keyword evidence="2" id="KW-0812">Transmembrane</keyword>
<evidence type="ECO:0000313" key="4">
    <source>
        <dbReference type="Proteomes" id="UP000639643"/>
    </source>
</evidence>
<organism evidence="3 4">
    <name type="scientific">Colletotrichum musicola</name>
    <dbReference type="NCBI Taxonomy" id="2175873"/>
    <lineage>
        <taxon>Eukaryota</taxon>
        <taxon>Fungi</taxon>
        <taxon>Dikarya</taxon>
        <taxon>Ascomycota</taxon>
        <taxon>Pezizomycotina</taxon>
        <taxon>Sordariomycetes</taxon>
        <taxon>Hypocreomycetidae</taxon>
        <taxon>Glomerellales</taxon>
        <taxon>Glomerellaceae</taxon>
        <taxon>Colletotrichum</taxon>
        <taxon>Colletotrichum orchidearum species complex</taxon>
    </lineage>
</organism>
<keyword evidence="2" id="KW-0472">Membrane</keyword>
<protein>
    <submittedName>
        <fullName evidence="3">Uncharacterized protein</fullName>
    </submittedName>
</protein>
<name>A0A8H6KAT9_9PEZI</name>
<evidence type="ECO:0000256" key="2">
    <source>
        <dbReference type="SAM" id="Phobius"/>
    </source>
</evidence>
<dbReference type="Proteomes" id="UP000639643">
    <property type="component" value="Unassembled WGS sequence"/>
</dbReference>
<feature type="region of interest" description="Disordered" evidence="1">
    <location>
        <begin position="1"/>
        <end position="88"/>
    </location>
</feature>
<sequence>MWQPSQPQPHLRSGQQQDRSPDGADISYVPSQASEDQHKQPSHVVVEEHQPGNSPRSNSNGGCDSSDYKRGGTEPSEDGNAARSQGPKSRVSTWTILADVFAIIPPLAIVVFLVLVFRLDGTPVANDSHGSWRNAITVLATLFPILFASIVGRLMSEIARWKLEKGSTVGTLEQLMGSRTVGSTIHTLFEFRTINLLGLGLLTTWAFSPLGAQAVLRMLRTQPVPDVQPLNVVYYNTLNPSNLNTLPINNALAVFNQVRIATLGYLATQFASFVSTPPAVKQNPVDLWGNVRIPYLDPNAGNDWTDVPSTNVSYSSFAGIEVAHTSRVNASFTIESNYMHLACNNITKFPANFPAANMTNMTGTFFKNSKEFGDNILKAPNGTYRGYANHLNASADLTSWALAVDRFVDAHYWGNQLWALERMSGLLAEDDPHDTNYYADGLAQYGLEKEIEASPSNLLFQLIYQPLPTSPTLNIEAKCVVLQKYVESQVNCTVGPTSDQQGCRVVAQRPSQQPHAPEAISHVSLPHLFYYISREVPQAGKARPLGNFPDFALRYLTNPDFEALSTSDSVDAEAFQGEIFGARLGLLLNTYVELSQTKDGGTSEVELFSPNATATGESSTLVDTFVVDDSWMAMCLLSAIVLFLAGVCSAVFAHMALGPEVLGYVSTMVRDSRFVDLLINTSWLDGSELSGKIRSERVRYGFTHHVMDGQPLLGIGYQTDTERIKDWVDKK</sequence>
<feature type="transmembrane region" description="Helical" evidence="2">
    <location>
        <begin position="631"/>
        <end position="653"/>
    </location>
</feature>
<dbReference type="EMBL" id="WIGM01000353">
    <property type="protein sequence ID" value="KAF6827938.1"/>
    <property type="molecule type" value="Genomic_DNA"/>
</dbReference>
<evidence type="ECO:0000256" key="1">
    <source>
        <dbReference type="SAM" id="MobiDB-lite"/>
    </source>
</evidence>
<evidence type="ECO:0000313" key="3">
    <source>
        <dbReference type="EMBL" id="KAF6827938.1"/>
    </source>
</evidence>